<protein>
    <submittedName>
        <fullName evidence="1">Uncharacterized protein</fullName>
    </submittedName>
</protein>
<dbReference type="EMBL" id="LRQB01000028">
    <property type="protein sequence ID" value="KXA21660.1"/>
    <property type="molecule type" value="Genomic_DNA"/>
</dbReference>
<evidence type="ECO:0000313" key="1">
    <source>
        <dbReference type="EMBL" id="KXA21660.1"/>
    </source>
</evidence>
<dbReference type="Proteomes" id="UP000070687">
    <property type="component" value="Unassembled WGS sequence"/>
</dbReference>
<proteinExistence type="predicted"/>
<dbReference type="AlphaFoldDB" id="A0A133NZC9"/>
<comment type="caution">
    <text evidence="1">The sequence shown here is derived from an EMBL/GenBank/DDBJ whole genome shotgun (WGS) entry which is preliminary data.</text>
</comment>
<sequence>MRGADKTYAMKQSIKRAKTTSIARIFHAQFIDTLGQQSDF</sequence>
<reference evidence="1 2" key="1">
    <citation type="submission" date="2016-01" db="EMBL/GenBank/DDBJ databases">
        <authorList>
            <person name="Oliw E.H."/>
        </authorList>
    </citation>
    <scope>NUCLEOTIDE SEQUENCE [LARGE SCALE GENOMIC DNA]</scope>
    <source>
        <strain evidence="1 2">PSS_7772B</strain>
    </source>
</reference>
<dbReference type="PATRIC" id="fig|2702.100.peg.462"/>
<evidence type="ECO:0000313" key="2">
    <source>
        <dbReference type="Proteomes" id="UP000070687"/>
    </source>
</evidence>
<name>A0A133NZC9_GARVA</name>
<organism evidence="1 2">
    <name type="scientific">Gardnerella vaginalis</name>
    <dbReference type="NCBI Taxonomy" id="2702"/>
    <lineage>
        <taxon>Bacteria</taxon>
        <taxon>Bacillati</taxon>
        <taxon>Actinomycetota</taxon>
        <taxon>Actinomycetes</taxon>
        <taxon>Bifidobacteriales</taxon>
        <taxon>Bifidobacteriaceae</taxon>
        <taxon>Gardnerella</taxon>
    </lineage>
</organism>
<accession>A0A133NZC9</accession>
<gene>
    <name evidence="1" type="ORF">HMPREF3208_00483</name>
</gene>